<dbReference type="EMBL" id="QUQM01000008">
    <property type="protein sequence ID" value="KAA8641868.1"/>
    <property type="molecule type" value="Genomic_DNA"/>
</dbReference>
<feature type="region of interest" description="Disordered" evidence="7">
    <location>
        <begin position="411"/>
        <end position="432"/>
    </location>
</feature>
<feature type="transmembrane region" description="Helical" evidence="8">
    <location>
        <begin position="130"/>
        <end position="151"/>
    </location>
</feature>
<dbReference type="PANTHER" id="PTHR24223">
    <property type="entry name" value="ATP-BINDING CASSETTE SUB-FAMILY C"/>
    <property type="match status" value="1"/>
</dbReference>
<dbReference type="RefSeq" id="XP_033421230.1">
    <property type="nucleotide sequence ID" value="XM_033575375.1"/>
</dbReference>
<protein>
    <recommendedName>
        <fullName evidence="9">ABC transmembrane type-1 domain-containing protein</fullName>
    </recommendedName>
</protein>
<dbReference type="InterPro" id="IPR036640">
    <property type="entry name" value="ABC1_TM_sf"/>
</dbReference>
<proteinExistence type="predicted"/>
<dbReference type="InterPro" id="IPR050173">
    <property type="entry name" value="ABC_transporter_C-like"/>
</dbReference>
<dbReference type="OrthoDB" id="6500128at2759"/>
<feature type="transmembrane region" description="Helical" evidence="8">
    <location>
        <begin position="252"/>
        <end position="269"/>
    </location>
</feature>
<sequence>MQFTKQAAYLYPRFEDLSRLQYWNNELQCAKETYKDTVRLQQSLRVSSKVFQARYQHLSYRLVIMIRTQLIALIYRKTLSLDLACVENRAPATLTSTDVERISARLANIYDVWGCVVEVDTAVWLLWRELYFPTLAPVVITSTCVLLARVIGGLAGVRQRAWIGAVQRRIAATSSALRYLKHLKLSGLADVLVSSLKGLRNSQVKTLIRWRRLQVLMVAVGFVNSALSPVISRSSYAVAFNQGSDILDVEKAFAVSAIFFLIGAPLNRLSEAAGGLLMGVACIDRIREFLVFQGEPNWEKDSISPSEIAIIFSKAVSTFRIFLKEITVGSGGITIRGQKSWSLARSVYSNAKITMLDDVFSRLDATTEEYIIQHQIGPEGLLRRQRRTVILASSLNSSTLITTSRLQIEQDTQSPLPNPRIPSSGMQPGKDINKRRTGDFATYKYYFGRMGFGNITQFTTLITVFVISHSFLFWVELWAKANSESPGNKIAMHIRVYYAIGVSNIVFTGSSARQGLHLIDTELPIALINTCVGKTCPIMLSDNLSLTSSALGGATHTSNAVKSFWKSRRNHSTDYTASTAVAHPGAGSDHCRTGSKGSISNRLVRLALVNDTNLSNNVKLLVLQWMQLETSIGAVSRIKSYESNTASEASPDEVKAVPENWPLNGQVELHDILLPILQNYGPDQTRFPRIYASSLMVPSAQPINEQDITEILQQVDLQDLVACTLHGVDTVITETLYPMASGNSCLLLALCTLDPTTEVIVQRVIHTAFAGYTVIAIAHRSQTILDFDLIIFLDGGRVVEIGSPSEMLSRFCSEFKDLYASQLAGQFLGFQVYLDLYLIE</sequence>
<dbReference type="GO" id="GO:0140359">
    <property type="term" value="F:ABC-type transporter activity"/>
    <property type="evidence" value="ECO:0007669"/>
    <property type="project" value="InterPro"/>
</dbReference>
<dbReference type="GO" id="GO:0016020">
    <property type="term" value="C:membrane"/>
    <property type="evidence" value="ECO:0007669"/>
    <property type="project" value="InterPro"/>
</dbReference>
<evidence type="ECO:0000256" key="5">
    <source>
        <dbReference type="ARBA" id="ARBA00022989"/>
    </source>
</evidence>
<dbReference type="AlphaFoldDB" id="A0A5M9M538"/>
<dbReference type="Proteomes" id="UP000324241">
    <property type="component" value="Unassembled WGS sequence"/>
</dbReference>
<evidence type="ECO:0000313" key="10">
    <source>
        <dbReference type="EMBL" id="KAA8641868.1"/>
    </source>
</evidence>
<dbReference type="PANTHER" id="PTHR24223:SF399">
    <property type="entry name" value="ABC TRANSPORTER ATNG"/>
    <property type="match status" value="1"/>
</dbReference>
<keyword evidence="4" id="KW-0067">ATP-binding</keyword>
<keyword evidence="5 8" id="KW-1133">Transmembrane helix</keyword>
<dbReference type="SUPFAM" id="SSF90123">
    <property type="entry name" value="ABC transporter transmembrane region"/>
    <property type="match status" value="1"/>
</dbReference>
<dbReference type="InterPro" id="IPR011527">
    <property type="entry name" value="ABC1_TM_dom"/>
</dbReference>
<feature type="transmembrane region" description="Helical" evidence="8">
    <location>
        <begin position="213"/>
        <end position="232"/>
    </location>
</feature>
<keyword evidence="2 8" id="KW-0812">Transmembrane</keyword>
<dbReference type="GeneID" id="54333508"/>
<keyword evidence="1" id="KW-0813">Transport</keyword>
<accession>A0A5M9M538</accession>
<keyword evidence="3" id="KW-0547">Nucleotide-binding</keyword>
<dbReference type="VEuPathDB" id="FungiDB:EYZ11_003075"/>
<evidence type="ECO:0000256" key="3">
    <source>
        <dbReference type="ARBA" id="ARBA00022741"/>
    </source>
</evidence>
<name>A0A5M9M538_9EURO</name>
<evidence type="ECO:0000256" key="8">
    <source>
        <dbReference type="SAM" id="Phobius"/>
    </source>
</evidence>
<evidence type="ECO:0000256" key="7">
    <source>
        <dbReference type="SAM" id="MobiDB-lite"/>
    </source>
</evidence>
<evidence type="ECO:0000256" key="4">
    <source>
        <dbReference type="ARBA" id="ARBA00022840"/>
    </source>
</evidence>
<dbReference type="Gene3D" id="3.40.50.300">
    <property type="entry name" value="P-loop containing nucleotide triphosphate hydrolases"/>
    <property type="match status" value="1"/>
</dbReference>
<dbReference type="SUPFAM" id="SSF52540">
    <property type="entry name" value="P-loop containing nucleoside triphosphate hydrolases"/>
    <property type="match status" value="1"/>
</dbReference>
<dbReference type="Gene3D" id="1.20.1560.10">
    <property type="entry name" value="ABC transporter type 1, transmembrane domain"/>
    <property type="match status" value="1"/>
</dbReference>
<organism evidence="10 11">
    <name type="scientific">Aspergillus tanneri</name>
    <dbReference type="NCBI Taxonomy" id="1220188"/>
    <lineage>
        <taxon>Eukaryota</taxon>
        <taxon>Fungi</taxon>
        <taxon>Dikarya</taxon>
        <taxon>Ascomycota</taxon>
        <taxon>Pezizomycotina</taxon>
        <taxon>Eurotiomycetes</taxon>
        <taxon>Eurotiomycetidae</taxon>
        <taxon>Eurotiales</taxon>
        <taxon>Aspergillaceae</taxon>
        <taxon>Aspergillus</taxon>
        <taxon>Aspergillus subgen. Circumdati</taxon>
    </lineage>
</organism>
<dbReference type="PROSITE" id="PS50929">
    <property type="entry name" value="ABC_TM1F"/>
    <property type="match status" value="1"/>
</dbReference>
<evidence type="ECO:0000313" key="11">
    <source>
        <dbReference type="Proteomes" id="UP000324241"/>
    </source>
</evidence>
<evidence type="ECO:0000256" key="1">
    <source>
        <dbReference type="ARBA" id="ARBA00022448"/>
    </source>
</evidence>
<feature type="domain" description="ABC transmembrane type-1" evidence="9">
    <location>
        <begin position="50"/>
        <end position="278"/>
    </location>
</feature>
<comment type="caution">
    <text evidence="10">The sequence shown here is derived from an EMBL/GenBank/DDBJ whole genome shotgun (WGS) entry which is preliminary data.</text>
</comment>
<dbReference type="GO" id="GO:0005524">
    <property type="term" value="F:ATP binding"/>
    <property type="evidence" value="ECO:0007669"/>
    <property type="project" value="UniProtKB-KW"/>
</dbReference>
<evidence type="ECO:0000256" key="6">
    <source>
        <dbReference type="ARBA" id="ARBA00023136"/>
    </source>
</evidence>
<dbReference type="InterPro" id="IPR027417">
    <property type="entry name" value="P-loop_NTPase"/>
</dbReference>
<evidence type="ECO:0000259" key="9">
    <source>
        <dbReference type="PROSITE" id="PS50929"/>
    </source>
</evidence>
<gene>
    <name evidence="10" type="ORF">ATNIH1004_010807</name>
</gene>
<reference evidence="10 11" key="1">
    <citation type="submission" date="2019-08" db="EMBL/GenBank/DDBJ databases">
        <title>The genome sequence of a newly discovered highly antifungal drug resistant Aspergillus species, Aspergillus tanneri NIH 1004.</title>
        <authorList>
            <person name="Mounaud S."/>
            <person name="Singh I."/>
            <person name="Joardar V."/>
            <person name="Pakala S."/>
            <person name="Pakala S."/>
            <person name="Venepally P."/>
            <person name="Chung J.K."/>
            <person name="Losada L."/>
            <person name="Nierman W.C."/>
        </authorList>
    </citation>
    <scope>NUCLEOTIDE SEQUENCE [LARGE SCALE GENOMIC DNA]</scope>
    <source>
        <strain evidence="10 11">NIH1004</strain>
    </source>
</reference>
<keyword evidence="6 8" id="KW-0472">Membrane</keyword>
<dbReference type="VEuPathDB" id="FungiDB:EYZ11_003074"/>
<evidence type="ECO:0000256" key="2">
    <source>
        <dbReference type="ARBA" id="ARBA00022692"/>
    </source>
</evidence>